<proteinExistence type="predicted"/>
<accession>A0AAD3CHX1</accession>
<evidence type="ECO:0000313" key="1">
    <source>
        <dbReference type="EMBL" id="GFH44925.1"/>
    </source>
</evidence>
<dbReference type="Proteomes" id="UP001054902">
    <property type="component" value="Unassembled WGS sequence"/>
</dbReference>
<reference evidence="1 2" key="1">
    <citation type="journal article" date="2021" name="Sci. Rep.">
        <title>The genome of the diatom Chaetoceros tenuissimus carries an ancient integrated fragment of an extant virus.</title>
        <authorList>
            <person name="Hongo Y."/>
            <person name="Kimura K."/>
            <person name="Takaki Y."/>
            <person name="Yoshida Y."/>
            <person name="Baba S."/>
            <person name="Kobayashi G."/>
            <person name="Nagasaki K."/>
            <person name="Hano T."/>
            <person name="Tomaru Y."/>
        </authorList>
    </citation>
    <scope>NUCLEOTIDE SEQUENCE [LARGE SCALE GENOMIC DNA]</scope>
    <source>
        <strain evidence="1 2">NIES-3715</strain>
    </source>
</reference>
<gene>
    <name evidence="1" type="ORF">CTEN210_01399</name>
</gene>
<dbReference type="Gene3D" id="3.40.50.1820">
    <property type="entry name" value="alpha/beta hydrolase"/>
    <property type="match status" value="1"/>
</dbReference>
<dbReference type="SUPFAM" id="SSF53474">
    <property type="entry name" value="alpha/beta-Hydrolases"/>
    <property type="match status" value="1"/>
</dbReference>
<organism evidence="1 2">
    <name type="scientific">Chaetoceros tenuissimus</name>
    <dbReference type="NCBI Taxonomy" id="426638"/>
    <lineage>
        <taxon>Eukaryota</taxon>
        <taxon>Sar</taxon>
        <taxon>Stramenopiles</taxon>
        <taxon>Ochrophyta</taxon>
        <taxon>Bacillariophyta</taxon>
        <taxon>Coscinodiscophyceae</taxon>
        <taxon>Chaetocerotophycidae</taxon>
        <taxon>Chaetocerotales</taxon>
        <taxon>Chaetocerotaceae</taxon>
        <taxon>Chaetoceros</taxon>
    </lineage>
</organism>
<sequence length="312" mass="35792">MMFLETLNSNGLIDFHLIPWDWRRAFEEASEMITMKVKEISNNDPLKKKIILISHSTGAMVTWPCVDKHPELFSNWMNMAGCLLIGSNVFLGEFLNGWDTPGMSFMKFLSKDAFFSFPGLYTYFPLQDEEIAGEGDAIMIDEHGHYHNVDYFDMRTWQKYNLGIFGWKDVVTAEEKKHLMHSLAAAKQFRKKYLFCNGKKYKPSALSRDIEDYQHIDIICYGSKSFPTHSNFEMKGSTCDVNKSKSTREGDGTLNFECWSKVPGGLKVKIEYAEEGSNHVALVDVKAHNLMLDIFFQQDSFTRKSASNLLGM</sequence>
<keyword evidence="2" id="KW-1185">Reference proteome</keyword>
<dbReference type="AlphaFoldDB" id="A0AAD3CHX1"/>
<comment type="caution">
    <text evidence="1">The sequence shown here is derived from an EMBL/GenBank/DDBJ whole genome shotgun (WGS) entry which is preliminary data.</text>
</comment>
<evidence type="ECO:0000313" key="2">
    <source>
        <dbReference type="Proteomes" id="UP001054902"/>
    </source>
</evidence>
<dbReference type="EMBL" id="BLLK01000020">
    <property type="protein sequence ID" value="GFH44925.1"/>
    <property type="molecule type" value="Genomic_DNA"/>
</dbReference>
<protein>
    <submittedName>
        <fullName evidence="1">Uncharacterized protein</fullName>
    </submittedName>
</protein>
<name>A0AAD3CHX1_9STRA</name>
<dbReference type="InterPro" id="IPR029058">
    <property type="entry name" value="AB_hydrolase_fold"/>
</dbReference>